<name>A0A8R7R925_TRIUA</name>
<dbReference type="PROSITE" id="PS51257">
    <property type="entry name" value="PROKAR_LIPOPROTEIN"/>
    <property type="match status" value="1"/>
</dbReference>
<protein>
    <submittedName>
        <fullName evidence="1">Uncharacterized protein</fullName>
    </submittedName>
</protein>
<keyword evidence="2" id="KW-1185">Reference proteome</keyword>
<proteinExistence type="predicted"/>
<dbReference type="AlphaFoldDB" id="A0A8R7R925"/>
<evidence type="ECO:0000313" key="1">
    <source>
        <dbReference type="EnsemblPlants" id="TuG1812G0700005005.01.T01.cds321852"/>
    </source>
</evidence>
<dbReference type="Gramene" id="TuG1812G0700005005.01.T01">
    <property type="protein sequence ID" value="TuG1812G0700005005.01.T01.cds321852"/>
    <property type="gene ID" value="TuG1812G0700005005.01"/>
</dbReference>
<accession>A0A8R7R925</accession>
<reference evidence="1" key="3">
    <citation type="submission" date="2022-06" db="UniProtKB">
        <authorList>
            <consortium name="EnsemblPlants"/>
        </authorList>
    </citation>
    <scope>IDENTIFICATION</scope>
</reference>
<dbReference type="Proteomes" id="UP000015106">
    <property type="component" value="Chromosome 7"/>
</dbReference>
<reference evidence="1" key="2">
    <citation type="submission" date="2018-03" db="EMBL/GenBank/DDBJ databases">
        <title>The Triticum urartu genome reveals the dynamic nature of wheat genome evolution.</title>
        <authorList>
            <person name="Ling H."/>
            <person name="Ma B."/>
            <person name="Shi X."/>
            <person name="Liu H."/>
            <person name="Dong L."/>
            <person name="Sun H."/>
            <person name="Cao Y."/>
            <person name="Gao Q."/>
            <person name="Zheng S."/>
            <person name="Li Y."/>
            <person name="Yu Y."/>
            <person name="Du H."/>
            <person name="Qi M."/>
            <person name="Li Y."/>
            <person name="Yu H."/>
            <person name="Cui Y."/>
            <person name="Wang N."/>
            <person name="Chen C."/>
            <person name="Wu H."/>
            <person name="Zhao Y."/>
            <person name="Zhang J."/>
            <person name="Li Y."/>
            <person name="Zhou W."/>
            <person name="Zhang B."/>
            <person name="Hu W."/>
            <person name="Eijk M."/>
            <person name="Tang J."/>
            <person name="Witsenboer H."/>
            <person name="Zhao S."/>
            <person name="Li Z."/>
            <person name="Zhang A."/>
            <person name="Wang D."/>
            <person name="Liang C."/>
        </authorList>
    </citation>
    <scope>NUCLEOTIDE SEQUENCE [LARGE SCALE GENOMIC DNA]</scope>
    <source>
        <strain evidence="1">cv. G1812</strain>
    </source>
</reference>
<dbReference type="EnsemblPlants" id="TuG1812G0700005005.01.T01">
    <property type="protein sequence ID" value="TuG1812G0700005005.01.T01.cds321852"/>
    <property type="gene ID" value="TuG1812G0700005005.01"/>
</dbReference>
<reference evidence="2" key="1">
    <citation type="journal article" date="2013" name="Nature">
        <title>Draft genome of the wheat A-genome progenitor Triticum urartu.</title>
        <authorList>
            <person name="Ling H.Q."/>
            <person name="Zhao S."/>
            <person name="Liu D."/>
            <person name="Wang J."/>
            <person name="Sun H."/>
            <person name="Zhang C."/>
            <person name="Fan H."/>
            <person name="Li D."/>
            <person name="Dong L."/>
            <person name="Tao Y."/>
            <person name="Gao C."/>
            <person name="Wu H."/>
            <person name="Li Y."/>
            <person name="Cui Y."/>
            <person name="Guo X."/>
            <person name="Zheng S."/>
            <person name="Wang B."/>
            <person name="Yu K."/>
            <person name="Liang Q."/>
            <person name="Yang W."/>
            <person name="Lou X."/>
            <person name="Chen J."/>
            <person name="Feng M."/>
            <person name="Jian J."/>
            <person name="Zhang X."/>
            <person name="Luo G."/>
            <person name="Jiang Y."/>
            <person name="Liu J."/>
            <person name="Wang Z."/>
            <person name="Sha Y."/>
            <person name="Zhang B."/>
            <person name="Wu H."/>
            <person name="Tang D."/>
            <person name="Shen Q."/>
            <person name="Xue P."/>
            <person name="Zou S."/>
            <person name="Wang X."/>
            <person name="Liu X."/>
            <person name="Wang F."/>
            <person name="Yang Y."/>
            <person name="An X."/>
            <person name="Dong Z."/>
            <person name="Zhang K."/>
            <person name="Zhang X."/>
            <person name="Luo M.C."/>
            <person name="Dvorak J."/>
            <person name="Tong Y."/>
            <person name="Wang J."/>
            <person name="Yang H."/>
            <person name="Li Z."/>
            <person name="Wang D."/>
            <person name="Zhang A."/>
            <person name="Wang J."/>
        </authorList>
    </citation>
    <scope>NUCLEOTIDE SEQUENCE</scope>
    <source>
        <strain evidence="2">cv. G1812</strain>
    </source>
</reference>
<evidence type="ECO:0000313" key="2">
    <source>
        <dbReference type="Proteomes" id="UP000015106"/>
    </source>
</evidence>
<organism evidence="1 2">
    <name type="scientific">Triticum urartu</name>
    <name type="common">Red wild einkorn</name>
    <name type="synonym">Crithodium urartu</name>
    <dbReference type="NCBI Taxonomy" id="4572"/>
    <lineage>
        <taxon>Eukaryota</taxon>
        <taxon>Viridiplantae</taxon>
        <taxon>Streptophyta</taxon>
        <taxon>Embryophyta</taxon>
        <taxon>Tracheophyta</taxon>
        <taxon>Spermatophyta</taxon>
        <taxon>Magnoliopsida</taxon>
        <taxon>Liliopsida</taxon>
        <taxon>Poales</taxon>
        <taxon>Poaceae</taxon>
        <taxon>BOP clade</taxon>
        <taxon>Pooideae</taxon>
        <taxon>Triticodae</taxon>
        <taxon>Triticeae</taxon>
        <taxon>Triticinae</taxon>
        <taxon>Triticum</taxon>
    </lineage>
</organism>
<sequence length="167" mass="17658">MARRLIASPSSPTITVSIACCMIAAGVTSPCFSHGLTRRPAPRYFSTNCASHGWSECMGHARIGLPWLMLSTVEFQPQWLMNAAVAGCARISSCGAHPVITSPVPLVCSANSDASLACRRLSASSVDTLPRSASRSTQMKRCLLPFSAAASSATCDPRNEDVEPNDT</sequence>